<keyword evidence="1" id="KW-0472">Membrane</keyword>
<reference evidence="2 3" key="1">
    <citation type="journal article" date="2022" name="Front. Cell. Infect. Microbiol.">
        <title>The Genomes of Two Strains of Taenia crassiceps the Animal Model for the Study of Human Cysticercosis.</title>
        <authorList>
            <person name="Bobes R.J."/>
            <person name="Estrada K."/>
            <person name="Rios-Valencia D.G."/>
            <person name="Calderon-Gallegos A."/>
            <person name="de la Torre P."/>
            <person name="Carrero J.C."/>
            <person name="Sanchez-Flores A."/>
            <person name="Laclette J.P."/>
        </authorList>
    </citation>
    <scope>NUCLEOTIDE SEQUENCE [LARGE SCALE GENOMIC DNA]</scope>
    <source>
        <strain evidence="2">WFUcys</strain>
    </source>
</reference>
<keyword evidence="1" id="KW-0812">Transmembrane</keyword>
<protein>
    <submittedName>
        <fullName evidence="2">Uncharacterized protein</fullName>
    </submittedName>
</protein>
<dbReference type="EMBL" id="JAKROA010000010">
    <property type="protein sequence ID" value="KAL5104956.1"/>
    <property type="molecule type" value="Genomic_DNA"/>
</dbReference>
<evidence type="ECO:0000313" key="2">
    <source>
        <dbReference type="EMBL" id="KAL5104956.1"/>
    </source>
</evidence>
<organism evidence="2 3">
    <name type="scientific">Taenia crassiceps</name>
    <dbReference type="NCBI Taxonomy" id="6207"/>
    <lineage>
        <taxon>Eukaryota</taxon>
        <taxon>Metazoa</taxon>
        <taxon>Spiralia</taxon>
        <taxon>Lophotrochozoa</taxon>
        <taxon>Platyhelminthes</taxon>
        <taxon>Cestoda</taxon>
        <taxon>Eucestoda</taxon>
        <taxon>Cyclophyllidea</taxon>
        <taxon>Taeniidae</taxon>
        <taxon>Taenia</taxon>
    </lineage>
</organism>
<proteinExistence type="predicted"/>
<sequence length="318" mass="34145">MSAGPSGLRAKVYPGLTDNFVLDPHQESLWALKYLWTLTHIDQNPNYRFRSSCQACNPMAQSPSEIAGLVPSAKWEEEACEVTKSAFPNRFQGLEKNISTTWQPVVRFICPVASAHHSSHSPTAMSDITSKEATRIAAQIRSTLAVSLLLHSERLNRTCFVGAAKQRLVAAAAAAAARAVTVVVVVGGVVVVVVVVVVGGGDVVVNGVAGSRLCTSAFLSHNYALACILKGMWGEQKSREAKRREEERKQVIASALHQGHQAGVRRSVCVVVWWEECGDYPTPITRSWLVSIKSVALLPSPLIGGGGGGVHLTEVLSM</sequence>
<name>A0ABR4Q5J3_9CEST</name>
<evidence type="ECO:0000256" key="1">
    <source>
        <dbReference type="SAM" id="Phobius"/>
    </source>
</evidence>
<keyword evidence="1" id="KW-1133">Transmembrane helix</keyword>
<feature type="transmembrane region" description="Helical" evidence="1">
    <location>
        <begin position="175"/>
        <end position="198"/>
    </location>
</feature>
<evidence type="ECO:0000313" key="3">
    <source>
        <dbReference type="Proteomes" id="UP001651158"/>
    </source>
</evidence>
<keyword evidence="3" id="KW-1185">Reference proteome</keyword>
<gene>
    <name evidence="2" type="ORF">TcWFU_006071</name>
</gene>
<accession>A0ABR4Q5J3</accession>
<dbReference type="Proteomes" id="UP001651158">
    <property type="component" value="Unassembled WGS sequence"/>
</dbReference>
<comment type="caution">
    <text evidence="2">The sequence shown here is derived from an EMBL/GenBank/DDBJ whole genome shotgun (WGS) entry which is preliminary data.</text>
</comment>